<name>A0A2K2U343_9ACTN</name>
<dbReference type="Proteomes" id="UP000236488">
    <property type="component" value="Unassembled WGS sequence"/>
</dbReference>
<feature type="compositionally biased region" description="Polar residues" evidence="5">
    <location>
        <begin position="57"/>
        <end position="82"/>
    </location>
</feature>
<dbReference type="InterPro" id="IPR036188">
    <property type="entry name" value="FAD/NAD-bd_sf"/>
</dbReference>
<dbReference type="Gene3D" id="3.90.700.10">
    <property type="entry name" value="Succinate dehydrogenase/fumarate reductase flavoprotein, catalytic domain"/>
    <property type="match status" value="1"/>
</dbReference>
<proteinExistence type="predicted"/>
<dbReference type="RefSeq" id="WP_103263178.1">
    <property type="nucleotide sequence ID" value="NZ_PPEL01000073.1"/>
</dbReference>
<keyword evidence="4" id="KW-0560">Oxidoreductase</keyword>
<feature type="region of interest" description="Disordered" evidence="5">
    <location>
        <begin position="1"/>
        <end position="30"/>
    </location>
</feature>
<gene>
    <name evidence="7" type="ORF">C2L80_10495</name>
</gene>
<sequence length="552" mass="58123">MTDQGNKQAAKRNARPETTPEHVENPARPGLSRRAFVLGLGASAAFVAGGSLAACTPQTGAGTASTASPNANSNGTGNSPSASADAPDTIQAAAEKPADKQETKDADLVVVGSGIAGMSAAVEASRAGAKVIVLEKHTVTGGDSSICSGNFYCCGSKKQDELGYTDYGTPEEIAQFYFDQSDGDANMDICRLVAENGGEAMDWLVEMGCDFDKKPEEGATDRSMLSTTGGKGLVDTLIAEAEKNGVELMMETRAVEVIMDDGAATGVKARQGSTEYVINAKAVMLACGGFDGQDWSKELYAPGAVGWHTFSSPSNTGDGIELARQAGAMVLLKGGLSQIHLVGHEPLPLNDELSSLRMVNTGVFVTDLGYRCANESMTSQFDYFTPFVQSGRKKFFIICDSQLPEKRLELVKKGVEKAVVNTADTIEALAEEAGLPSYPLVKTVEKYNALCEAGEDADFHKKPEDLQALTQAPFYAIQITPNTNDSFGALAISTKAEVLDENRQPVPGLYAGGTLGNAELFYLRYAVSGASLCMGTVTGRIAAQSALEYARL</sequence>
<protein>
    <submittedName>
        <fullName evidence="7">FAD-binding dehydrogenase</fullName>
    </submittedName>
</protein>
<dbReference type="PANTHER" id="PTHR43400">
    <property type="entry name" value="FUMARATE REDUCTASE"/>
    <property type="match status" value="1"/>
</dbReference>
<evidence type="ECO:0000256" key="3">
    <source>
        <dbReference type="ARBA" id="ARBA00022827"/>
    </source>
</evidence>
<evidence type="ECO:0000256" key="4">
    <source>
        <dbReference type="ARBA" id="ARBA00023002"/>
    </source>
</evidence>
<keyword evidence="2" id="KW-0285">Flavoprotein</keyword>
<evidence type="ECO:0000256" key="1">
    <source>
        <dbReference type="ARBA" id="ARBA00001974"/>
    </source>
</evidence>
<evidence type="ECO:0000313" key="8">
    <source>
        <dbReference type="Proteomes" id="UP000236488"/>
    </source>
</evidence>
<dbReference type="InterPro" id="IPR006311">
    <property type="entry name" value="TAT_signal"/>
</dbReference>
<keyword evidence="3" id="KW-0274">FAD</keyword>
<dbReference type="PRINTS" id="PR00469">
    <property type="entry name" value="PNDRDTASEII"/>
</dbReference>
<comment type="cofactor">
    <cofactor evidence="1">
        <name>FAD</name>
        <dbReference type="ChEBI" id="CHEBI:57692"/>
    </cofactor>
</comment>
<dbReference type="EMBL" id="PPEL01000073">
    <property type="protein sequence ID" value="PNV64711.1"/>
    <property type="molecule type" value="Genomic_DNA"/>
</dbReference>
<dbReference type="Pfam" id="PF00890">
    <property type="entry name" value="FAD_binding_2"/>
    <property type="match status" value="1"/>
</dbReference>
<feature type="domain" description="FAD-dependent oxidoreductase 2 FAD-binding" evidence="6">
    <location>
        <begin position="107"/>
        <end position="514"/>
    </location>
</feature>
<reference evidence="7 8" key="1">
    <citation type="journal article" date="2018" name="Int. J. Syst. Evol. Microbiol.">
        <title>Rubneribacter badeniensis gen. nov., sp. nov. and Enteroscipio rubneri gen. nov., sp. nov., new members of the Eggerthellaceae isolated from human faeces.</title>
        <authorList>
            <person name="Danylec N."/>
            <person name="Gobl A."/>
            <person name="Stoll D.A."/>
            <person name="Hetzer B."/>
            <person name="Kulling S.E."/>
            <person name="Huch M."/>
        </authorList>
    </citation>
    <scope>NUCLEOTIDE SEQUENCE [LARGE SCALE GENOMIC DNA]</scope>
    <source>
        <strain evidence="7 8">ResAG-85</strain>
    </source>
</reference>
<evidence type="ECO:0000313" key="7">
    <source>
        <dbReference type="EMBL" id="PNV64711.1"/>
    </source>
</evidence>
<dbReference type="InterPro" id="IPR003953">
    <property type="entry name" value="FAD-dep_OxRdtase_2_FAD-bd"/>
</dbReference>
<evidence type="ECO:0000256" key="5">
    <source>
        <dbReference type="SAM" id="MobiDB-lite"/>
    </source>
</evidence>
<dbReference type="GO" id="GO:0008202">
    <property type="term" value="P:steroid metabolic process"/>
    <property type="evidence" value="ECO:0007669"/>
    <property type="project" value="UniProtKB-ARBA"/>
</dbReference>
<organism evidence="7 8">
    <name type="scientific">Rubneribacter badeniensis</name>
    <dbReference type="NCBI Taxonomy" id="2070688"/>
    <lineage>
        <taxon>Bacteria</taxon>
        <taxon>Bacillati</taxon>
        <taxon>Actinomycetota</taxon>
        <taxon>Coriobacteriia</taxon>
        <taxon>Eggerthellales</taxon>
        <taxon>Eggerthellaceae</taxon>
        <taxon>Rubneribacter</taxon>
    </lineage>
</organism>
<dbReference type="PRINTS" id="PR00368">
    <property type="entry name" value="FADPNR"/>
</dbReference>
<evidence type="ECO:0000259" key="6">
    <source>
        <dbReference type="Pfam" id="PF00890"/>
    </source>
</evidence>
<comment type="caution">
    <text evidence="7">The sequence shown here is derived from an EMBL/GenBank/DDBJ whole genome shotgun (WGS) entry which is preliminary data.</text>
</comment>
<evidence type="ECO:0000256" key="2">
    <source>
        <dbReference type="ARBA" id="ARBA00022630"/>
    </source>
</evidence>
<dbReference type="PROSITE" id="PS51318">
    <property type="entry name" value="TAT"/>
    <property type="match status" value="1"/>
</dbReference>
<accession>A0A2K2U343</accession>
<dbReference type="SUPFAM" id="SSF56425">
    <property type="entry name" value="Succinate dehydrogenase/fumarate reductase flavoprotein, catalytic domain"/>
    <property type="match status" value="1"/>
</dbReference>
<dbReference type="AlphaFoldDB" id="A0A2K2U343"/>
<keyword evidence="8" id="KW-1185">Reference proteome</keyword>
<dbReference type="GO" id="GO:0033765">
    <property type="term" value="F:steroid dehydrogenase activity, acting on the CH-CH group of donors"/>
    <property type="evidence" value="ECO:0007669"/>
    <property type="project" value="UniProtKB-ARBA"/>
</dbReference>
<dbReference type="InterPro" id="IPR050315">
    <property type="entry name" value="FAD-oxidoreductase_2"/>
</dbReference>
<dbReference type="PANTHER" id="PTHR43400:SF10">
    <property type="entry name" value="3-OXOSTEROID 1-DEHYDROGENASE"/>
    <property type="match status" value="1"/>
</dbReference>
<dbReference type="InterPro" id="IPR027477">
    <property type="entry name" value="Succ_DH/fumarate_Rdtase_cat_sf"/>
</dbReference>
<dbReference type="Gene3D" id="3.50.50.60">
    <property type="entry name" value="FAD/NAD(P)-binding domain"/>
    <property type="match status" value="1"/>
</dbReference>
<feature type="region of interest" description="Disordered" evidence="5">
    <location>
        <begin position="57"/>
        <end position="87"/>
    </location>
</feature>
<feature type="compositionally biased region" description="Basic and acidic residues" evidence="5">
    <location>
        <begin position="14"/>
        <end position="25"/>
    </location>
</feature>
<dbReference type="SUPFAM" id="SSF51905">
    <property type="entry name" value="FAD/NAD(P)-binding domain"/>
    <property type="match status" value="1"/>
</dbReference>